<dbReference type="InterPro" id="IPR037401">
    <property type="entry name" value="SnoaL-like"/>
</dbReference>
<evidence type="ECO:0000313" key="2">
    <source>
        <dbReference type="EMBL" id="MBB5986827.1"/>
    </source>
</evidence>
<proteinExistence type="predicted"/>
<accession>A0ABR6NJL4</accession>
<keyword evidence="3" id="KW-1185">Reference proteome</keyword>
<evidence type="ECO:0000313" key="3">
    <source>
        <dbReference type="Proteomes" id="UP001138540"/>
    </source>
</evidence>
<sequence length="138" mass="16144">MTDQPTLEERNAAIVMEMWKGVIYEGDPEAVLKYIHPDYIQHNVNMPSGREHILHLVKIIRNLPEGFTPPARKELLRTVAQGDYVVAIWEQAQPDPTRPGETYMGHAFDMFRLEDGLIVEHWDDTRKWPRPWNEEQPS</sequence>
<dbReference type="Gene3D" id="3.10.450.50">
    <property type="match status" value="1"/>
</dbReference>
<dbReference type="SUPFAM" id="SSF54427">
    <property type="entry name" value="NTF2-like"/>
    <property type="match status" value="1"/>
</dbReference>
<gene>
    <name evidence="2" type="ORF">HNP60_002801</name>
</gene>
<dbReference type="Pfam" id="PF12680">
    <property type="entry name" value="SnoaL_2"/>
    <property type="match status" value="1"/>
</dbReference>
<dbReference type="Proteomes" id="UP001138540">
    <property type="component" value="Unassembled WGS sequence"/>
</dbReference>
<feature type="domain" description="SnoaL-like" evidence="1">
    <location>
        <begin position="25"/>
        <end position="121"/>
    </location>
</feature>
<dbReference type="RefSeq" id="WP_014077100.1">
    <property type="nucleotide sequence ID" value="NZ_JACHKA010000001.1"/>
</dbReference>
<name>A0ABR6NJL4_9SPHN</name>
<dbReference type="InterPro" id="IPR032710">
    <property type="entry name" value="NTF2-like_dom_sf"/>
</dbReference>
<evidence type="ECO:0000259" key="1">
    <source>
        <dbReference type="Pfam" id="PF12680"/>
    </source>
</evidence>
<protein>
    <submittedName>
        <fullName evidence="2">SnoaL-like aldol condensation-catalyzing enzyme</fullName>
    </submittedName>
</protein>
<comment type="caution">
    <text evidence="2">The sequence shown here is derived from an EMBL/GenBank/DDBJ whole genome shotgun (WGS) entry which is preliminary data.</text>
</comment>
<organism evidence="2 3">
    <name type="scientific">Sphingobium lignivorans</name>
    <dbReference type="NCBI Taxonomy" id="2735886"/>
    <lineage>
        <taxon>Bacteria</taxon>
        <taxon>Pseudomonadati</taxon>
        <taxon>Pseudomonadota</taxon>
        <taxon>Alphaproteobacteria</taxon>
        <taxon>Sphingomonadales</taxon>
        <taxon>Sphingomonadaceae</taxon>
        <taxon>Sphingobium</taxon>
    </lineage>
</organism>
<reference evidence="2 3" key="1">
    <citation type="submission" date="2020-08" db="EMBL/GenBank/DDBJ databases">
        <title>Exploring microbial biodiversity for novel pathways involved in the catabolism of aromatic compounds derived from lignin.</title>
        <authorList>
            <person name="Elkins J."/>
        </authorList>
    </citation>
    <scope>NUCLEOTIDE SEQUENCE [LARGE SCALE GENOMIC DNA]</scope>
    <source>
        <strain evidence="2 3">B1D3A</strain>
    </source>
</reference>
<dbReference type="EMBL" id="JACHKA010000001">
    <property type="protein sequence ID" value="MBB5986827.1"/>
    <property type="molecule type" value="Genomic_DNA"/>
</dbReference>